<keyword evidence="5 6" id="KW-0472">Membrane</keyword>
<reference evidence="7" key="1">
    <citation type="journal article" date="2014" name="Front. Microbiol.">
        <title>High frequency of phylogenetically diverse reductive dehalogenase-homologous genes in deep subseafloor sedimentary metagenomes.</title>
        <authorList>
            <person name="Kawai M."/>
            <person name="Futagami T."/>
            <person name="Toyoda A."/>
            <person name="Takaki Y."/>
            <person name="Nishi S."/>
            <person name="Hori S."/>
            <person name="Arai W."/>
            <person name="Tsubouchi T."/>
            <person name="Morono Y."/>
            <person name="Uchiyama I."/>
            <person name="Ito T."/>
            <person name="Fujiyama A."/>
            <person name="Inagaki F."/>
            <person name="Takami H."/>
        </authorList>
    </citation>
    <scope>NUCLEOTIDE SEQUENCE</scope>
    <source>
        <strain evidence="7">Expedition CK06-06</strain>
    </source>
</reference>
<dbReference type="GO" id="GO:0005886">
    <property type="term" value="C:plasma membrane"/>
    <property type="evidence" value="ECO:0007669"/>
    <property type="project" value="UniProtKB-SubCell"/>
</dbReference>
<evidence type="ECO:0000256" key="4">
    <source>
        <dbReference type="ARBA" id="ARBA00022989"/>
    </source>
</evidence>
<feature type="transmembrane region" description="Helical" evidence="6">
    <location>
        <begin position="29"/>
        <end position="50"/>
    </location>
</feature>
<evidence type="ECO:0000256" key="1">
    <source>
        <dbReference type="ARBA" id="ARBA00004651"/>
    </source>
</evidence>
<accession>X0Y222</accession>
<dbReference type="AlphaFoldDB" id="X0Y222"/>
<evidence type="ECO:0000256" key="2">
    <source>
        <dbReference type="ARBA" id="ARBA00022475"/>
    </source>
</evidence>
<dbReference type="EMBL" id="BARS01055087">
    <property type="protein sequence ID" value="GAG42798.1"/>
    <property type="molecule type" value="Genomic_DNA"/>
</dbReference>
<gene>
    <name evidence="7" type="ORF">S01H1_81409</name>
</gene>
<keyword evidence="4 6" id="KW-1133">Transmembrane helix</keyword>
<evidence type="ECO:0000256" key="6">
    <source>
        <dbReference type="SAM" id="Phobius"/>
    </source>
</evidence>
<evidence type="ECO:0000313" key="7">
    <source>
        <dbReference type="EMBL" id="GAG42798.1"/>
    </source>
</evidence>
<dbReference type="InterPro" id="IPR050833">
    <property type="entry name" value="Poly_Biosynth_Transport"/>
</dbReference>
<sequence length="151" mass="15775">IAAAGLGIVSLPLVPLFFGDEFSDSVVAIWWLLPGTVALAGTKILASYIFSQGKPLINTYITVASLAVTLACGFALIPFFGVPGAAAASSIAYSASLVLSLIVFRRLSGRSLREAVFVRGSDLRLYLETARTARARLFPPATVASDLEGGP</sequence>
<feature type="transmembrane region" description="Helical" evidence="6">
    <location>
        <begin position="86"/>
        <end position="104"/>
    </location>
</feature>
<dbReference type="PANTHER" id="PTHR30250:SF11">
    <property type="entry name" value="O-ANTIGEN TRANSPORTER-RELATED"/>
    <property type="match status" value="1"/>
</dbReference>
<feature type="non-terminal residue" evidence="7">
    <location>
        <position position="1"/>
    </location>
</feature>
<organism evidence="7">
    <name type="scientific">marine sediment metagenome</name>
    <dbReference type="NCBI Taxonomy" id="412755"/>
    <lineage>
        <taxon>unclassified sequences</taxon>
        <taxon>metagenomes</taxon>
        <taxon>ecological metagenomes</taxon>
    </lineage>
</organism>
<dbReference type="PANTHER" id="PTHR30250">
    <property type="entry name" value="PST FAMILY PREDICTED COLANIC ACID TRANSPORTER"/>
    <property type="match status" value="1"/>
</dbReference>
<keyword evidence="3 6" id="KW-0812">Transmembrane</keyword>
<feature type="transmembrane region" description="Helical" evidence="6">
    <location>
        <begin position="57"/>
        <end position="80"/>
    </location>
</feature>
<protein>
    <submittedName>
        <fullName evidence="7">Uncharacterized protein</fullName>
    </submittedName>
</protein>
<evidence type="ECO:0000256" key="5">
    <source>
        <dbReference type="ARBA" id="ARBA00023136"/>
    </source>
</evidence>
<comment type="caution">
    <text evidence="7">The sequence shown here is derived from an EMBL/GenBank/DDBJ whole genome shotgun (WGS) entry which is preliminary data.</text>
</comment>
<keyword evidence="2" id="KW-1003">Cell membrane</keyword>
<proteinExistence type="predicted"/>
<comment type="subcellular location">
    <subcellularLocation>
        <location evidence="1">Cell membrane</location>
        <topology evidence="1">Multi-pass membrane protein</topology>
    </subcellularLocation>
</comment>
<evidence type="ECO:0000256" key="3">
    <source>
        <dbReference type="ARBA" id="ARBA00022692"/>
    </source>
</evidence>
<name>X0Y222_9ZZZZ</name>